<proteinExistence type="predicted"/>
<dbReference type="PANTHER" id="PTHR46825">
    <property type="entry name" value="D-ALANYL-D-ALANINE-CARBOXYPEPTIDASE/ENDOPEPTIDASE AMPH"/>
    <property type="match status" value="1"/>
</dbReference>
<dbReference type="EMBL" id="DXCX01000043">
    <property type="protein sequence ID" value="HIY73148.1"/>
    <property type="molecule type" value="Genomic_DNA"/>
</dbReference>
<dbReference type="InterPro" id="IPR001466">
    <property type="entry name" value="Beta-lactam-related"/>
</dbReference>
<organism evidence="2 3">
    <name type="scientific">Candidatus Intestinimonas merdavium</name>
    <dbReference type="NCBI Taxonomy" id="2838622"/>
    <lineage>
        <taxon>Bacteria</taxon>
        <taxon>Bacillati</taxon>
        <taxon>Bacillota</taxon>
        <taxon>Clostridia</taxon>
        <taxon>Eubacteriales</taxon>
        <taxon>Intestinimonas</taxon>
    </lineage>
</organism>
<accession>A0A9D1Z4A4</accession>
<dbReference type="PANTHER" id="PTHR46825:SF9">
    <property type="entry name" value="BETA-LACTAMASE-RELATED DOMAIN-CONTAINING PROTEIN"/>
    <property type="match status" value="1"/>
</dbReference>
<sequence length="347" mass="36647">MAQAGSDHGAMAVQAAVIRDGEVVLESAWGWAVRDSVAMTPQHKLRCASLTKVAVGLSAALLLDQGLIDPEANLSTYWGSTVCNPYYPDDPVTIDTLLTHTSSLSDSSSLSALKGSAARQRLAGSGFQSLRPGDPASWGYNNYGFSVLGMTLELAAQQPLDQVLGEGLLEPMGIDAAFEGGSVTHTELLAPLYQGGSVSRSVSEMLGYVCNPTPGYRGNFFAGGFTCSAGELAKLAALLSADGVYEGEALLSPEAVAYLETPMETPITYRDSTFYQCRPLRYQEGMYGREGLYYHTGSAYGFYGLLSYDPETGDGVVVFTNGAEGSTDAYGVYAVCGEIAQAVYNPA</sequence>
<gene>
    <name evidence="2" type="ORF">H9826_04115</name>
</gene>
<name>A0A9D1Z4A4_9FIRM</name>
<dbReference type="AlphaFoldDB" id="A0A9D1Z4A4"/>
<protein>
    <submittedName>
        <fullName evidence="2">Beta-lactamase family protein</fullName>
    </submittedName>
</protein>
<dbReference type="InterPro" id="IPR012338">
    <property type="entry name" value="Beta-lactam/transpept-like"/>
</dbReference>
<dbReference type="SUPFAM" id="SSF56601">
    <property type="entry name" value="beta-lactamase/transpeptidase-like"/>
    <property type="match status" value="1"/>
</dbReference>
<dbReference type="InterPro" id="IPR050491">
    <property type="entry name" value="AmpC-like"/>
</dbReference>
<comment type="caution">
    <text evidence="2">The sequence shown here is derived from an EMBL/GenBank/DDBJ whole genome shotgun (WGS) entry which is preliminary data.</text>
</comment>
<reference evidence="2" key="1">
    <citation type="journal article" date="2021" name="PeerJ">
        <title>Extensive microbial diversity within the chicken gut microbiome revealed by metagenomics and culture.</title>
        <authorList>
            <person name="Gilroy R."/>
            <person name="Ravi A."/>
            <person name="Getino M."/>
            <person name="Pursley I."/>
            <person name="Horton D.L."/>
            <person name="Alikhan N.F."/>
            <person name="Baker D."/>
            <person name="Gharbi K."/>
            <person name="Hall N."/>
            <person name="Watson M."/>
            <person name="Adriaenssens E.M."/>
            <person name="Foster-Nyarko E."/>
            <person name="Jarju S."/>
            <person name="Secka A."/>
            <person name="Antonio M."/>
            <person name="Oren A."/>
            <person name="Chaudhuri R.R."/>
            <person name="La Ragione R."/>
            <person name="Hildebrand F."/>
            <person name="Pallen M.J."/>
        </authorList>
    </citation>
    <scope>NUCLEOTIDE SEQUENCE</scope>
    <source>
        <strain evidence="2">CHK33-7979</strain>
    </source>
</reference>
<dbReference type="Proteomes" id="UP000886824">
    <property type="component" value="Unassembled WGS sequence"/>
</dbReference>
<evidence type="ECO:0000313" key="2">
    <source>
        <dbReference type="EMBL" id="HIY73148.1"/>
    </source>
</evidence>
<reference evidence="2" key="2">
    <citation type="submission" date="2021-04" db="EMBL/GenBank/DDBJ databases">
        <authorList>
            <person name="Gilroy R."/>
        </authorList>
    </citation>
    <scope>NUCLEOTIDE SEQUENCE</scope>
    <source>
        <strain evidence="2">CHK33-7979</strain>
    </source>
</reference>
<feature type="domain" description="Beta-lactamase-related" evidence="1">
    <location>
        <begin position="6"/>
        <end position="327"/>
    </location>
</feature>
<dbReference type="Pfam" id="PF00144">
    <property type="entry name" value="Beta-lactamase"/>
    <property type="match status" value="1"/>
</dbReference>
<evidence type="ECO:0000313" key="3">
    <source>
        <dbReference type="Proteomes" id="UP000886824"/>
    </source>
</evidence>
<dbReference type="Gene3D" id="3.40.710.10">
    <property type="entry name" value="DD-peptidase/beta-lactamase superfamily"/>
    <property type="match status" value="1"/>
</dbReference>
<evidence type="ECO:0000259" key="1">
    <source>
        <dbReference type="Pfam" id="PF00144"/>
    </source>
</evidence>